<name>A0ACC0Z2E0_9ROSI</name>
<proteinExistence type="predicted"/>
<comment type="caution">
    <text evidence="1">The sequence shown here is derived from an EMBL/GenBank/DDBJ whole genome shotgun (WGS) entry which is preliminary data.</text>
</comment>
<dbReference type="EMBL" id="CM047739">
    <property type="protein sequence ID" value="KAJ0043820.1"/>
    <property type="molecule type" value="Genomic_DNA"/>
</dbReference>
<organism evidence="1 2">
    <name type="scientific">Pistacia integerrima</name>
    <dbReference type="NCBI Taxonomy" id="434235"/>
    <lineage>
        <taxon>Eukaryota</taxon>
        <taxon>Viridiplantae</taxon>
        <taxon>Streptophyta</taxon>
        <taxon>Embryophyta</taxon>
        <taxon>Tracheophyta</taxon>
        <taxon>Spermatophyta</taxon>
        <taxon>Magnoliopsida</taxon>
        <taxon>eudicotyledons</taxon>
        <taxon>Gunneridae</taxon>
        <taxon>Pentapetalae</taxon>
        <taxon>rosids</taxon>
        <taxon>malvids</taxon>
        <taxon>Sapindales</taxon>
        <taxon>Anacardiaceae</taxon>
        <taxon>Pistacia</taxon>
    </lineage>
</organism>
<sequence>MDPLQTLDQKRNSVRNQEANKMVAAKGKLNMGLNRISEDSHTSRSVGVRNFKVFSENERVKDDTKSIRNSVSVRKGAALTSTSDNKGILNKENGKGRSGTSANIKVGRKALGDVSNISGNIPRNVVHDGSKSL</sequence>
<evidence type="ECO:0000313" key="2">
    <source>
        <dbReference type="Proteomes" id="UP001163603"/>
    </source>
</evidence>
<reference evidence="2" key="1">
    <citation type="journal article" date="2023" name="G3 (Bethesda)">
        <title>Genome assembly and association tests identify interacting loci associated with vigor, precocity, and sex in interspecific pistachio rootstocks.</title>
        <authorList>
            <person name="Palmer W."/>
            <person name="Jacygrad E."/>
            <person name="Sagayaradj S."/>
            <person name="Cavanaugh K."/>
            <person name="Han R."/>
            <person name="Bertier L."/>
            <person name="Beede B."/>
            <person name="Kafkas S."/>
            <person name="Golino D."/>
            <person name="Preece J."/>
            <person name="Michelmore R."/>
        </authorList>
    </citation>
    <scope>NUCLEOTIDE SEQUENCE [LARGE SCALE GENOMIC DNA]</scope>
</reference>
<evidence type="ECO:0000313" key="1">
    <source>
        <dbReference type="EMBL" id="KAJ0043820.1"/>
    </source>
</evidence>
<accession>A0ACC0Z2E0</accession>
<keyword evidence="2" id="KW-1185">Reference proteome</keyword>
<gene>
    <name evidence="1" type="ORF">Pint_18094</name>
</gene>
<dbReference type="Proteomes" id="UP001163603">
    <property type="component" value="Chromosome 4"/>
</dbReference>
<protein>
    <submittedName>
        <fullName evidence="1">Uncharacterized protein</fullName>
    </submittedName>
</protein>